<evidence type="ECO:0000313" key="2">
    <source>
        <dbReference type="EMBL" id="MBZ5714505.1"/>
    </source>
</evidence>
<accession>A0ABS7U2D2</accession>
<protein>
    <recommendedName>
        <fullName evidence="4">SbsA Ig-like domain-containing protein</fullName>
    </recommendedName>
</protein>
<organism evidence="2 3">
    <name type="scientific">Nannocystis pusilla</name>
    <dbReference type="NCBI Taxonomy" id="889268"/>
    <lineage>
        <taxon>Bacteria</taxon>
        <taxon>Pseudomonadati</taxon>
        <taxon>Myxococcota</taxon>
        <taxon>Polyangia</taxon>
        <taxon>Nannocystales</taxon>
        <taxon>Nannocystaceae</taxon>
        <taxon>Nannocystis</taxon>
    </lineage>
</organism>
<feature type="compositionally biased region" description="Low complexity" evidence="1">
    <location>
        <begin position="32"/>
        <end position="49"/>
    </location>
</feature>
<dbReference type="PROSITE" id="PS51257">
    <property type="entry name" value="PROKAR_LIPOPROTEIN"/>
    <property type="match status" value="1"/>
</dbReference>
<feature type="region of interest" description="Disordered" evidence="1">
    <location>
        <begin position="32"/>
        <end position="69"/>
    </location>
</feature>
<evidence type="ECO:0000256" key="1">
    <source>
        <dbReference type="SAM" id="MobiDB-lite"/>
    </source>
</evidence>
<name>A0ABS7U2D2_9BACT</name>
<keyword evidence="3" id="KW-1185">Reference proteome</keyword>
<dbReference type="RefSeq" id="WP_224196239.1">
    <property type="nucleotide sequence ID" value="NZ_JAIRAU010000048.1"/>
</dbReference>
<reference evidence="2" key="1">
    <citation type="submission" date="2021-08" db="EMBL/GenBank/DDBJ databases">
        <authorList>
            <person name="Stevens D.C."/>
        </authorList>
    </citation>
    <scope>NUCLEOTIDE SEQUENCE</scope>
    <source>
        <strain evidence="2">DSM 53165</strain>
    </source>
</reference>
<gene>
    <name evidence="2" type="ORF">K7C98_35175</name>
</gene>
<evidence type="ECO:0000313" key="3">
    <source>
        <dbReference type="Proteomes" id="UP001139031"/>
    </source>
</evidence>
<sequence length="578" mass="61095">MRRHDLGLKGALGLLTLAGCPPDDVVIVSASDTDTSTSTSGGEPTSEDGPPTSSTGEPDATATGGPEFDGVIAPTLRIYRPLDGAEIEASRDPLLDHESLTIVASGVTYPAVYAEAEGRLEFADVPKAMYSLRAQQPAAPDLPDLPGRLSVIQSVARELESFAGICSGRPDVAFTGDLDTALAISAGEMLPLGPEDQFEFYSYNADALFLVFPDLDEMDATGSPQLDETEIVDWTIPWRPDSGRGAWPLVDTAEGDDFWLGHLVATPLVPAPTGAELQDPWSFAQRYVLGETAKLSLPTMTAGATTAVSGTFKAVAGETVSVDLRAGEFMAELQIYDAALKSAGCFVAAVLEPGAEHPITGITPNLGGINVYGIDAPVDPECVGMDCETMFVTPGDRVLELELGNPYSEDGTETLIVQCSRYVFVDDPDGGAYDYLASDLIVQGRLADLTQAPIVPKIGLVRDLAVNGTPVAPDEKLDGVGENPTISFTAPKFGAPDFYTITIRTLDDVMGADGPVVRRAIGSIRTEFTTVTIPDGFLEPGGHYYVQVTAERSHGLTEAHAKSHDVWLSRAMTGVLTP</sequence>
<proteinExistence type="predicted"/>
<dbReference type="EMBL" id="JAIRAU010000048">
    <property type="protein sequence ID" value="MBZ5714505.1"/>
    <property type="molecule type" value="Genomic_DNA"/>
</dbReference>
<dbReference type="Proteomes" id="UP001139031">
    <property type="component" value="Unassembled WGS sequence"/>
</dbReference>
<comment type="caution">
    <text evidence="2">The sequence shown here is derived from an EMBL/GenBank/DDBJ whole genome shotgun (WGS) entry which is preliminary data.</text>
</comment>
<evidence type="ECO:0008006" key="4">
    <source>
        <dbReference type="Google" id="ProtNLM"/>
    </source>
</evidence>